<name>A0A0B4GUA2_METGA</name>
<dbReference type="EMBL" id="AZNH01000023">
    <property type="protein sequence ID" value="KID86248.1"/>
    <property type="molecule type" value="Genomic_DNA"/>
</dbReference>
<keyword evidence="2" id="KW-1185">Reference proteome</keyword>
<protein>
    <submittedName>
        <fullName evidence="1">Uncharacterized protein</fullName>
    </submittedName>
</protein>
<comment type="caution">
    <text evidence="1">The sequence shown here is derived from an EMBL/GenBank/DDBJ whole genome shotgun (WGS) entry which is preliminary data.</text>
</comment>
<sequence length="1142" mass="126346">MALNPQFNAKNENTLAFINVKQDFALFKVEIPKQFEGLGNALSHNRRQNAESGPQHRVARRLGALFEQVIPNIDVLSAAYGERVSEIATSSQFDLRNVDHGPFAGHVGVDGTSIYAAVSSGKSIIALHLLACMLARMFSGAEATAIWAQLVDCRLKEIQEASEASQLQGIAALYAAEQGRQILRDDLASWDASARAWLQTANEAKKREDTQLKLIVRNLLSIHNSGTTYSNVIENWIVAMKTCQNLIRGVPQDVTNGAVLLGLMSWHIYPDLNIFCPDRYVAFHDRLVKAGGVITLGLESQDKSLSGVSWSVSLSHLRFYGDPVVIEKSSEDSDRITIHELRYITLGCVFGSWTRPTSIKVEEAAECLAALGDALECHKSPTVEKVYGSSLGWITLLTDTAKCFLSAVDKERETAHYFIEFGRRRGRNFLDDEFRDVTPIFGLLNPYLLFRLSPDFSAQRHDWEGSIITLRRLAQDIKLHPDDCIIIAQPSFRLLSDQVTEREDGSEGNWEFASAIPVARRSRKRSHDGDQRSLQRHTRWVHINCTKDPLVQRYFDYPNNDANEVLPGWRWGNKGRHQVELDETSLEATQACNCVLGGAHMGTCQYDCPCVLRGFVCTSMCSCLSSFAGVERTLRCTNVRSCMSASGPVDEDCFWLSVKSTLHVDNSGILNSRGSKFQWVDPPREYVERQSNALKAACSSPSCDIADGEYRQFVDLPEDELEDRDHFHHCINDIGCKVNFHSVEVNGVAGLFLRDAAQVDVPTFTLPQLTAMLRSGALDAGLLRSYIKGIPETGIMDYSTSFAGECRLSVLFFKSLTAVCAVSDLYSDLAGATICIGITKKPIGHAHWVSKICDPTEIGKKTSWRATKFSCLAMLESGGCDIHPDQVELVMAMATGNSIFASEVLLQDPILQDSSGERAFKGIRRIHGNLGYPGTVLLIPPRTPRVLQIDPTRGRFVQAAIFDGKPGNSFTQTSLHLKLTDYKFPLASAPGAVDADVVMREALISLYDGSRWIADLDIIRALQSQDLVRFLGCSCVSHGSEAGSLCRLLVDRYSDRLKVITTWEELFLCRENLMADEVGIVRVYGNCFARLAATALATQIKYPTVALPSHCICSRCGRQILEQDPSRSSSATNASSPLLLII</sequence>
<organism evidence="1 2">
    <name type="scientific">Metarhizium guizhouense (strain ARSEF 977)</name>
    <dbReference type="NCBI Taxonomy" id="1276136"/>
    <lineage>
        <taxon>Eukaryota</taxon>
        <taxon>Fungi</taxon>
        <taxon>Dikarya</taxon>
        <taxon>Ascomycota</taxon>
        <taxon>Pezizomycotina</taxon>
        <taxon>Sordariomycetes</taxon>
        <taxon>Hypocreomycetidae</taxon>
        <taxon>Hypocreales</taxon>
        <taxon>Clavicipitaceae</taxon>
        <taxon>Metarhizium</taxon>
    </lineage>
</organism>
<evidence type="ECO:0000313" key="2">
    <source>
        <dbReference type="Proteomes" id="UP000031192"/>
    </source>
</evidence>
<dbReference type="OrthoDB" id="5354164at2759"/>
<proteinExistence type="predicted"/>
<accession>A0A0B4GUA2</accession>
<dbReference type="Proteomes" id="UP000031192">
    <property type="component" value="Unassembled WGS sequence"/>
</dbReference>
<gene>
    <name evidence="1" type="ORF">MGU_06681</name>
</gene>
<dbReference type="HOGENOM" id="CLU_009290_0_0_1"/>
<evidence type="ECO:0000313" key="1">
    <source>
        <dbReference type="EMBL" id="KID86248.1"/>
    </source>
</evidence>
<dbReference type="AlphaFoldDB" id="A0A0B4GUA2"/>
<reference evidence="1 2" key="1">
    <citation type="journal article" date="2014" name="Proc. Natl. Acad. Sci. U.S.A.">
        <title>Trajectory and genomic determinants of fungal-pathogen speciation and host adaptation.</title>
        <authorList>
            <person name="Hu X."/>
            <person name="Xiao G."/>
            <person name="Zheng P."/>
            <person name="Shang Y."/>
            <person name="Su Y."/>
            <person name="Zhang X."/>
            <person name="Liu X."/>
            <person name="Zhan S."/>
            <person name="St Leger R.J."/>
            <person name="Wang C."/>
        </authorList>
    </citation>
    <scope>NUCLEOTIDE SEQUENCE [LARGE SCALE GENOMIC DNA]</scope>
    <source>
        <strain evidence="1 2">ARSEF 977</strain>
    </source>
</reference>